<reference evidence="2" key="1">
    <citation type="journal article" date="2023" name="IScience">
        <title>Live-bearing cockroach genome reveals convergent evolutionary mechanisms linked to viviparity in insects and beyond.</title>
        <authorList>
            <person name="Fouks B."/>
            <person name="Harrison M.C."/>
            <person name="Mikhailova A.A."/>
            <person name="Marchal E."/>
            <person name="English S."/>
            <person name="Carruthers M."/>
            <person name="Jennings E.C."/>
            <person name="Chiamaka E.L."/>
            <person name="Frigard R.A."/>
            <person name="Pippel M."/>
            <person name="Attardo G.M."/>
            <person name="Benoit J.B."/>
            <person name="Bornberg-Bauer E."/>
            <person name="Tobe S.S."/>
        </authorList>
    </citation>
    <scope>NUCLEOTIDE SEQUENCE</scope>
    <source>
        <strain evidence="2">Stay&amp;Tobe</strain>
    </source>
</reference>
<dbReference type="AlphaFoldDB" id="A0AAD8AA26"/>
<keyword evidence="3" id="KW-1185">Reference proteome</keyword>
<dbReference type="Pfam" id="PF01423">
    <property type="entry name" value="LSM"/>
    <property type="match status" value="1"/>
</dbReference>
<dbReference type="PANTHER" id="PTHR21196">
    <property type="entry name" value="U7 SNRNA-ASSOCIATED SM-LIKE PROTEIN LSM10"/>
    <property type="match status" value="1"/>
</dbReference>
<dbReference type="InterPro" id="IPR010920">
    <property type="entry name" value="LSM_dom_sf"/>
</dbReference>
<dbReference type="InterPro" id="IPR001163">
    <property type="entry name" value="Sm_dom_euk/arc"/>
</dbReference>
<dbReference type="PANTHER" id="PTHR21196:SF1">
    <property type="entry name" value="U7 SNRNA-ASSOCIATED SM-LIKE PROTEIN LSM10"/>
    <property type="match status" value="1"/>
</dbReference>
<organism evidence="2 3">
    <name type="scientific">Diploptera punctata</name>
    <name type="common">Pacific beetle cockroach</name>
    <dbReference type="NCBI Taxonomy" id="6984"/>
    <lineage>
        <taxon>Eukaryota</taxon>
        <taxon>Metazoa</taxon>
        <taxon>Ecdysozoa</taxon>
        <taxon>Arthropoda</taxon>
        <taxon>Hexapoda</taxon>
        <taxon>Insecta</taxon>
        <taxon>Pterygota</taxon>
        <taxon>Neoptera</taxon>
        <taxon>Polyneoptera</taxon>
        <taxon>Dictyoptera</taxon>
        <taxon>Blattodea</taxon>
        <taxon>Blaberoidea</taxon>
        <taxon>Blaberidae</taxon>
        <taxon>Diplopterinae</taxon>
        <taxon>Diploptera</taxon>
    </lineage>
</organism>
<dbReference type="GO" id="GO:0071254">
    <property type="term" value="C:cytoplasmic U snRNP body"/>
    <property type="evidence" value="ECO:0007669"/>
    <property type="project" value="TreeGrafter"/>
</dbReference>
<reference evidence="2" key="2">
    <citation type="submission" date="2023-05" db="EMBL/GenBank/DDBJ databases">
        <authorList>
            <person name="Fouks B."/>
        </authorList>
    </citation>
    <scope>NUCLEOTIDE SEQUENCE</scope>
    <source>
        <strain evidence="2">Stay&amp;Tobe</strain>
        <tissue evidence="2">Testes</tissue>
    </source>
</reference>
<dbReference type="InterPro" id="IPR047575">
    <property type="entry name" value="Sm"/>
</dbReference>
<feature type="domain" description="Sm" evidence="1">
    <location>
        <begin position="15"/>
        <end position="87"/>
    </location>
</feature>
<dbReference type="GO" id="GO:0071209">
    <property type="term" value="F:U7 snRNA binding"/>
    <property type="evidence" value="ECO:0007669"/>
    <property type="project" value="TreeGrafter"/>
</dbReference>
<protein>
    <recommendedName>
        <fullName evidence="1">Sm domain-containing protein</fullName>
    </recommendedName>
</protein>
<dbReference type="EMBL" id="JASPKZ010002677">
    <property type="protein sequence ID" value="KAJ9595254.1"/>
    <property type="molecule type" value="Genomic_DNA"/>
</dbReference>
<dbReference type="Proteomes" id="UP001233999">
    <property type="component" value="Unassembled WGS sequence"/>
</dbReference>
<dbReference type="GO" id="GO:0071208">
    <property type="term" value="F:histone pre-mRNA DCP binding"/>
    <property type="evidence" value="ECO:0007669"/>
    <property type="project" value="TreeGrafter"/>
</dbReference>
<evidence type="ECO:0000313" key="2">
    <source>
        <dbReference type="EMBL" id="KAJ9595254.1"/>
    </source>
</evidence>
<accession>A0AAD8AA26</accession>
<dbReference type="PROSITE" id="PS52002">
    <property type="entry name" value="SM"/>
    <property type="match status" value="1"/>
</dbReference>
<sequence>MAFTSRREKFNIYNGLVCLAQGIEGSYTTVDLRNESCVTGKIEQVDGYMNIMMSDAVFVDTRGVEFPFDSFFIQARNVRYIHIPQQVGISIL</sequence>
<dbReference type="GO" id="GO:0016604">
    <property type="term" value="C:nuclear body"/>
    <property type="evidence" value="ECO:0007669"/>
    <property type="project" value="TreeGrafter"/>
</dbReference>
<dbReference type="CDD" id="cd01733">
    <property type="entry name" value="LSm10"/>
    <property type="match status" value="1"/>
</dbReference>
<comment type="caution">
    <text evidence="2">The sequence shown here is derived from an EMBL/GenBank/DDBJ whole genome shotgun (WGS) entry which is preliminary data.</text>
</comment>
<evidence type="ECO:0000259" key="1">
    <source>
        <dbReference type="PROSITE" id="PS52002"/>
    </source>
</evidence>
<name>A0AAD8AA26_DIPPU</name>
<gene>
    <name evidence="2" type="ORF">L9F63_013442</name>
</gene>
<dbReference type="GO" id="GO:0006398">
    <property type="term" value="P:mRNA 3'-end processing by stem-loop binding and cleavage"/>
    <property type="evidence" value="ECO:0007669"/>
    <property type="project" value="TreeGrafter"/>
</dbReference>
<dbReference type="SUPFAM" id="SSF50182">
    <property type="entry name" value="Sm-like ribonucleoproteins"/>
    <property type="match status" value="1"/>
</dbReference>
<proteinExistence type="predicted"/>
<dbReference type="Gene3D" id="2.30.30.100">
    <property type="match status" value="1"/>
</dbReference>
<evidence type="ECO:0000313" key="3">
    <source>
        <dbReference type="Proteomes" id="UP001233999"/>
    </source>
</evidence>
<dbReference type="InterPro" id="IPR052840">
    <property type="entry name" value="U7_snRNA_Sm-like"/>
</dbReference>